<name>A0A1M4ZWM9_9FIRM</name>
<dbReference type="STRING" id="1123243.SAMN02745190_02146"/>
<dbReference type="InterPro" id="IPR004474">
    <property type="entry name" value="LytR_CpsA_psr"/>
</dbReference>
<evidence type="ECO:0000313" key="4">
    <source>
        <dbReference type="EMBL" id="SHF22449.1"/>
    </source>
</evidence>
<dbReference type="Proteomes" id="UP000184404">
    <property type="component" value="Unassembled WGS sequence"/>
</dbReference>
<feature type="transmembrane region" description="Helical" evidence="2">
    <location>
        <begin position="28"/>
        <end position="51"/>
    </location>
</feature>
<keyword evidence="2" id="KW-0472">Membrane</keyword>
<dbReference type="RefSeq" id="WP_072936255.1">
    <property type="nucleotide sequence ID" value="NZ_FQUG01000009.1"/>
</dbReference>
<keyword evidence="5" id="KW-1185">Reference proteome</keyword>
<keyword evidence="2" id="KW-1133">Transmembrane helix</keyword>
<dbReference type="PANTHER" id="PTHR33392">
    <property type="entry name" value="POLYISOPRENYL-TEICHOIC ACID--PEPTIDOGLYCAN TEICHOIC ACID TRANSFERASE TAGU"/>
    <property type="match status" value="1"/>
</dbReference>
<comment type="similarity">
    <text evidence="1">Belongs to the LytR/CpsA/Psr (LCP) family.</text>
</comment>
<evidence type="ECO:0000259" key="3">
    <source>
        <dbReference type="Pfam" id="PF03816"/>
    </source>
</evidence>
<evidence type="ECO:0000256" key="2">
    <source>
        <dbReference type="SAM" id="Phobius"/>
    </source>
</evidence>
<reference evidence="4 5" key="1">
    <citation type="submission" date="2016-11" db="EMBL/GenBank/DDBJ databases">
        <authorList>
            <person name="Jaros S."/>
            <person name="Januszkiewicz K."/>
            <person name="Wedrychowicz H."/>
        </authorList>
    </citation>
    <scope>NUCLEOTIDE SEQUENCE [LARGE SCALE GENOMIC DNA]</scope>
    <source>
        <strain evidence="4 5">DSM 10502</strain>
    </source>
</reference>
<dbReference type="NCBIfam" id="TIGR00350">
    <property type="entry name" value="lytR_cpsA_psr"/>
    <property type="match status" value="1"/>
</dbReference>
<dbReference type="Pfam" id="PF03816">
    <property type="entry name" value="LytR_cpsA_psr"/>
    <property type="match status" value="1"/>
</dbReference>
<dbReference type="AlphaFoldDB" id="A0A1M4ZWM9"/>
<accession>A0A1M4ZWM9</accession>
<evidence type="ECO:0000256" key="1">
    <source>
        <dbReference type="ARBA" id="ARBA00006068"/>
    </source>
</evidence>
<protein>
    <submittedName>
        <fullName evidence="4">Transcriptional attenuator, LytR family</fullName>
    </submittedName>
</protein>
<dbReference type="Gene3D" id="3.40.630.190">
    <property type="entry name" value="LCP protein"/>
    <property type="match status" value="1"/>
</dbReference>
<dbReference type="InterPro" id="IPR050922">
    <property type="entry name" value="LytR/CpsA/Psr_CW_biosynth"/>
</dbReference>
<keyword evidence="2" id="KW-0812">Transmembrane</keyword>
<evidence type="ECO:0000313" key="5">
    <source>
        <dbReference type="Proteomes" id="UP000184404"/>
    </source>
</evidence>
<proteinExistence type="inferred from homology"/>
<feature type="domain" description="Cell envelope-related transcriptional attenuator" evidence="3">
    <location>
        <begin position="103"/>
        <end position="249"/>
    </location>
</feature>
<dbReference type="EMBL" id="FQUG01000009">
    <property type="protein sequence ID" value="SHF22449.1"/>
    <property type="molecule type" value="Genomic_DNA"/>
</dbReference>
<sequence length="334" mass="38192">MSRKADSQTRENIKEKRKRRRIYRVRQFFRLILLILLLGAIGWASYHAYLWGSAVYEVLRADYDAYTRRHEQLKLPSDDRSEAYMNLLVLGVDNGIGGNNRQADTLILLSIDNKNGDLRVLSIPRGTLVGVNREKGAVPIAEIYGEGGVKETVKTVRDLLGISIQYYAVVNMKALADIIDTLDGVDVYVELPMSYADPEEGLVIEIPQGYQHMNGETAQKFLRFRSGELGDIGRVQRQHRFVKAMYERLLQLDTIKKAPELSRIARDEVQTNAEIWDTAQIANIVKSFRKEPPETIMLPGETASYDDKLWIPDEAKIHEMIKELFPEPEQVQEK</sequence>
<gene>
    <name evidence="4" type="ORF">SAMN02745190_02146</name>
</gene>
<dbReference type="OrthoDB" id="9782542at2"/>
<organism evidence="4 5">
    <name type="scientific">Schwartzia succinivorans DSM 10502</name>
    <dbReference type="NCBI Taxonomy" id="1123243"/>
    <lineage>
        <taxon>Bacteria</taxon>
        <taxon>Bacillati</taxon>
        <taxon>Bacillota</taxon>
        <taxon>Negativicutes</taxon>
        <taxon>Selenomonadales</taxon>
        <taxon>Selenomonadaceae</taxon>
        <taxon>Schwartzia</taxon>
    </lineage>
</organism>
<dbReference type="PANTHER" id="PTHR33392:SF6">
    <property type="entry name" value="POLYISOPRENYL-TEICHOIC ACID--PEPTIDOGLYCAN TEICHOIC ACID TRANSFERASE TAGU"/>
    <property type="match status" value="1"/>
</dbReference>